<feature type="region of interest" description="Disordered" evidence="1">
    <location>
        <begin position="1"/>
        <end position="23"/>
    </location>
</feature>
<evidence type="ECO:0000256" key="1">
    <source>
        <dbReference type="SAM" id="MobiDB-lite"/>
    </source>
</evidence>
<dbReference type="Proteomes" id="UP000070544">
    <property type="component" value="Unassembled WGS sequence"/>
</dbReference>
<reference evidence="2 3" key="1">
    <citation type="journal article" date="2015" name="Genome Biol. Evol.">
        <title>Phylogenomic analyses indicate that early fungi evolved digesting cell walls of algal ancestors of land plants.</title>
        <authorList>
            <person name="Chang Y."/>
            <person name="Wang S."/>
            <person name="Sekimoto S."/>
            <person name="Aerts A.L."/>
            <person name="Choi C."/>
            <person name="Clum A."/>
            <person name="LaButti K.M."/>
            <person name="Lindquist E.A."/>
            <person name="Yee Ngan C."/>
            <person name="Ohm R.A."/>
            <person name="Salamov A.A."/>
            <person name="Grigoriev I.V."/>
            <person name="Spatafora J.W."/>
            <person name="Berbee M.L."/>
        </authorList>
    </citation>
    <scope>NUCLEOTIDE SEQUENCE [LARGE SCALE GENOMIC DNA]</scope>
    <source>
        <strain evidence="2 3">JEL478</strain>
    </source>
</reference>
<dbReference type="AlphaFoldDB" id="A0A139A7H2"/>
<evidence type="ECO:0000313" key="3">
    <source>
        <dbReference type="Proteomes" id="UP000070544"/>
    </source>
</evidence>
<dbReference type="EMBL" id="KQ965785">
    <property type="protein sequence ID" value="KXS12746.1"/>
    <property type="molecule type" value="Genomic_DNA"/>
</dbReference>
<proteinExistence type="predicted"/>
<feature type="region of interest" description="Disordered" evidence="1">
    <location>
        <begin position="78"/>
        <end position="142"/>
    </location>
</feature>
<keyword evidence="3" id="KW-1185">Reference proteome</keyword>
<evidence type="ECO:0000313" key="2">
    <source>
        <dbReference type="EMBL" id="KXS12746.1"/>
    </source>
</evidence>
<organism evidence="2 3">
    <name type="scientific">Gonapodya prolifera (strain JEL478)</name>
    <name type="common">Monoblepharis prolifera</name>
    <dbReference type="NCBI Taxonomy" id="1344416"/>
    <lineage>
        <taxon>Eukaryota</taxon>
        <taxon>Fungi</taxon>
        <taxon>Fungi incertae sedis</taxon>
        <taxon>Chytridiomycota</taxon>
        <taxon>Chytridiomycota incertae sedis</taxon>
        <taxon>Monoblepharidomycetes</taxon>
        <taxon>Monoblepharidales</taxon>
        <taxon>Gonapodyaceae</taxon>
        <taxon>Gonapodya</taxon>
    </lineage>
</organism>
<accession>A0A139A7H2</accession>
<gene>
    <name evidence="2" type="ORF">M427DRAFT_59267</name>
</gene>
<sequence>MPPLSITPVRPLSHGDDDRPPDPVFRVRSAELLVEEQAVFASFGRLERALMARRLSEPPPPPGRGTRRLFPECRLADAAPQFPTPPAHLPGVEEEKSPPRDDANAGEEQTIPPAYHFPASGPAFSAKTADNTNHPHYPSTPSASPYNVFEAHVPLARSADGFSTLGLPTPTLSPTPFPREQLVNSEPPGATRLYRRRSSVTSLSAVAGRLRNYRPLTLNLPDNIRVTQFLKGGFGRRKSMLDRDRPHSENP</sequence>
<feature type="compositionally biased region" description="Basic and acidic residues" evidence="1">
    <location>
        <begin position="91"/>
        <end position="103"/>
    </location>
</feature>
<feature type="compositionally biased region" description="Polar residues" evidence="1">
    <location>
        <begin position="128"/>
        <end position="142"/>
    </location>
</feature>
<protein>
    <submittedName>
        <fullName evidence="2">Uncharacterized protein</fullName>
    </submittedName>
</protein>
<name>A0A139A7H2_GONPJ</name>